<evidence type="ECO:0000256" key="1">
    <source>
        <dbReference type="SAM" id="MobiDB-lite"/>
    </source>
</evidence>
<geneLocation type="plasmid" evidence="2">
    <name>pHEN7</name>
</geneLocation>
<accession>Q9HH89</accession>
<organism evidence="2">
    <name type="scientific">Saccharolobus islandicus</name>
    <name type="common">Sulfolobus islandicus</name>
    <dbReference type="NCBI Taxonomy" id="43080"/>
    <lineage>
        <taxon>Archaea</taxon>
        <taxon>Thermoproteota</taxon>
        <taxon>Thermoprotei</taxon>
        <taxon>Sulfolobales</taxon>
        <taxon>Sulfolobaceae</taxon>
        <taxon>Saccharolobus</taxon>
    </lineage>
</organism>
<proteinExistence type="predicted"/>
<feature type="compositionally biased region" description="Low complexity" evidence="1">
    <location>
        <begin position="13"/>
        <end position="25"/>
    </location>
</feature>
<evidence type="ECO:0000313" key="2">
    <source>
        <dbReference type="EMBL" id="CAC15844.1"/>
    </source>
</evidence>
<sequence length="140" mass="16008">MVPVRKDKKDDTTNTSQTTSQSASSPGQIKLSINYEFNDINRAVELFQFFENTVIPFLKKRKVDDETIARLSVMFAIRINNILAEKYQQTISTINLEKAIEILDEELPNLIKQSQSSATAEDLMKAWEAIKNILNSINKR</sequence>
<name>Q9HH89_SACIS</name>
<feature type="region of interest" description="Disordered" evidence="1">
    <location>
        <begin position="1"/>
        <end position="25"/>
    </location>
</feature>
<dbReference type="EMBL" id="AJ294536">
    <property type="protein sequence ID" value="CAC15844.1"/>
    <property type="molecule type" value="Genomic_DNA"/>
</dbReference>
<reference evidence="2" key="1">
    <citation type="journal article" date="2000" name="J. Mol. Biol.">
        <title>Evolution of the family of pRN plasmids and their integrase-mediated insertion into the chromosome of the crenarchaeon Sulfolobus solfataricus.</title>
        <authorList>
            <person name="Peng X."/>
            <person name="Holz I."/>
            <person name="Zillig W."/>
            <person name="Garrett R.A."/>
            <person name="She Q."/>
        </authorList>
    </citation>
    <scope>NUCLEOTIDE SEQUENCE [LARGE SCALE GENOMIC DNA]</scope>
    <source>
        <strain evidence="2">HEN7H2</strain>
        <plasmid evidence="2">pHEN7</plasmid>
    </source>
</reference>
<keyword evidence="2" id="KW-0614">Plasmid</keyword>
<dbReference type="AlphaFoldDB" id="Q9HH89"/>
<feature type="compositionally biased region" description="Basic and acidic residues" evidence="1">
    <location>
        <begin position="1"/>
        <end position="12"/>
    </location>
</feature>
<dbReference type="RefSeq" id="WP_011114828.1">
    <property type="nucleotide sequence ID" value="NC_004853.1"/>
</dbReference>
<protein>
    <submittedName>
        <fullName evidence="2">Uncharacterized protein</fullName>
    </submittedName>
</protein>